<dbReference type="EMBL" id="VYSA01000001">
    <property type="protein sequence ID" value="KAA9110424.1"/>
    <property type="molecule type" value="Genomic_DNA"/>
</dbReference>
<name>A0A5J5J5M1_9MICO</name>
<accession>A0A5J5J5M1</accession>
<sequence length="75" mass="8332">MTTMTASHALPVLVDGRPTAMDRALLRMARVLEAAAIARMQRRTTMIGPRSDHTRRTDEHRLSAAAMVYAGMLPR</sequence>
<evidence type="ECO:0000313" key="1">
    <source>
        <dbReference type="EMBL" id="KAA9110424.1"/>
    </source>
</evidence>
<organism evidence="1 2">
    <name type="scientific">Microbacterium rhizomatis</name>
    <dbReference type="NCBI Taxonomy" id="1631477"/>
    <lineage>
        <taxon>Bacteria</taxon>
        <taxon>Bacillati</taxon>
        <taxon>Actinomycetota</taxon>
        <taxon>Actinomycetes</taxon>
        <taxon>Micrococcales</taxon>
        <taxon>Microbacteriaceae</taxon>
        <taxon>Microbacterium</taxon>
    </lineage>
</organism>
<gene>
    <name evidence="1" type="ORF">F6B43_01675</name>
</gene>
<dbReference type="Proteomes" id="UP000325827">
    <property type="component" value="Unassembled WGS sequence"/>
</dbReference>
<proteinExistence type="predicted"/>
<reference evidence="2" key="1">
    <citation type="submission" date="2019-09" db="EMBL/GenBank/DDBJ databases">
        <title>Mumia zhuanghuii sp. nov. isolated from the intestinal contents of plateau pika (Ochotona curzoniae) in the Qinghai-Tibet plateau of China.</title>
        <authorList>
            <person name="Tian Z."/>
        </authorList>
    </citation>
    <scope>NUCLEOTIDE SEQUENCE [LARGE SCALE GENOMIC DNA]</scope>
    <source>
        <strain evidence="2">JCM 30598</strain>
    </source>
</reference>
<protein>
    <submittedName>
        <fullName evidence="1">Uncharacterized protein</fullName>
    </submittedName>
</protein>
<dbReference type="RefSeq" id="WP_150447200.1">
    <property type="nucleotide sequence ID" value="NZ_VYSA01000001.1"/>
</dbReference>
<comment type="caution">
    <text evidence="1">The sequence shown here is derived from an EMBL/GenBank/DDBJ whole genome shotgun (WGS) entry which is preliminary data.</text>
</comment>
<keyword evidence="2" id="KW-1185">Reference proteome</keyword>
<evidence type="ECO:0000313" key="2">
    <source>
        <dbReference type="Proteomes" id="UP000325827"/>
    </source>
</evidence>
<dbReference type="AlphaFoldDB" id="A0A5J5J5M1"/>